<proteinExistence type="predicted"/>
<evidence type="ECO:0000313" key="1">
    <source>
        <dbReference type="EMBL" id="KAI2383086.1"/>
    </source>
</evidence>
<protein>
    <submittedName>
        <fullName evidence="1">Uncharacterized protein</fullName>
    </submittedName>
</protein>
<accession>A0ACB8UQG3</accession>
<comment type="caution">
    <text evidence="1">The sequence shown here is derived from an EMBL/GenBank/DDBJ whole genome shotgun (WGS) entry which is preliminary data.</text>
</comment>
<sequence length="309" mass="35517">MHDSDADSTLGDDVASDTESLRSSILDYEYENGRRYHAYHSGSYWGPNDEKANWHSDLGYTTRRHHIYKLLLRGHLFFAPIPKDVHRVIDIGTGTGIWAIEFADDYPSATVIGTDLSPIQPPLVPPNLSFEIDDCCDEWLHTPDTFDFVHVRGLYGCVADWDEFYHQALKHIRPGGYIEQVERGVCPKSDDHSTDGTIMERWGHVSLEAGDAFGKTLRVINEAKPKILKAGFEDVVEHRFKCPIGDWPEDPRLKELGKVNRVYWEEGIEDWTTMLLTRVLKWTPEQVKEYQDQARKGLRNPSIHSYDEM</sequence>
<reference evidence="1" key="1">
    <citation type="journal article" date="2022" name="bioRxiv">
        <title>Population genetic analysis of Ophidiomyces ophidiicola, the causative agent of snake fungal disease, indicates recent introductions to the USA.</title>
        <authorList>
            <person name="Ladner J.T."/>
            <person name="Palmer J.M."/>
            <person name="Ettinger C.L."/>
            <person name="Stajich J.E."/>
            <person name="Farrell T.M."/>
            <person name="Glorioso B.M."/>
            <person name="Lawson B."/>
            <person name="Price S.J."/>
            <person name="Stengle A.G."/>
            <person name="Grear D.A."/>
            <person name="Lorch J.M."/>
        </authorList>
    </citation>
    <scope>NUCLEOTIDE SEQUENCE</scope>
    <source>
        <strain evidence="1">NWHC 24266-5</strain>
    </source>
</reference>
<gene>
    <name evidence="1" type="ORF">LOY88_005522</name>
</gene>
<dbReference type="EMBL" id="JALBCA010000100">
    <property type="protein sequence ID" value="KAI2383086.1"/>
    <property type="molecule type" value="Genomic_DNA"/>
</dbReference>
<name>A0ACB8UQG3_9EURO</name>
<organism evidence="1">
    <name type="scientific">Ophidiomyces ophidiicola</name>
    <dbReference type="NCBI Taxonomy" id="1387563"/>
    <lineage>
        <taxon>Eukaryota</taxon>
        <taxon>Fungi</taxon>
        <taxon>Dikarya</taxon>
        <taxon>Ascomycota</taxon>
        <taxon>Pezizomycotina</taxon>
        <taxon>Eurotiomycetes</taxon>
        <taxon>Eurotiomycetidae</taxon>
        <taxon>Onygenales</taxon>
        <taxon>Onygenaceae</taxon>
        <taxon>Ophidiomyces</taxon>
    </lineage>
</organism>